<comment type="caution">
    <text evidence="2">The sequence shown here is derived from an EMBL/GenBank/DDBJ whole genome shotgun (WGS) entry which is preliminary data.</text>
</comment>
<protein>
    <submittedName>
        <fullName evidence="2">SocA family protein</fullName>
    </submittedName>
</protein>
<feature type="domain" description="Antitoxin SocA-like Panacea" evidence="1">
    <location>
        <begin position="30"/>
        <end position="137"/>
    </location>
</feature>
<proteinExistence type="predicted"/>
<dbReference type="EMBL" id="JAHXDN010000001">
    <property type="protein sequence ID" value="MBW4707346.1"/>
    <property type="molecule type" value="Genomic_DNA"/>
</dbReference>
<accession>A0A9X1FTA8</accession>
<dbReference type="Pfam" id="PF13274">
    <property type="entry name" value="SocA_Panacea"/>
    <property type="match status" value="1"/>
</dbReference>
<sequence length="177" mass="20839">MNLDKEKLKNLIHTIAYATRDRDGFGRTKLYKVMWFFEAKQYTLDGVQFSGAKYVRDTNGPRLHNYERWFQELESEGRIQCFDERYYNRTIKRVKGLRPPEPGLLSESQAQSLNYWIKVVADMTAEEVSDLSHDYGWEIAEQGDFLPLSSILAERIRDPEGEELEWAKRRARELGLP</sequence>
<reference evidence="2" key="1">
    <citation type="submission" date="2021-07" db="EMBL/GenBank/DDBJ databases">
        <title>Roseobacter insulae sp. nov., isolated from a tidal flat.</title>
        <authorList>
            <person name="Park S."/>
            <person name="Yoon J.-H."/>
        </authorList>
    </citation>
    <scope>NUCLEOTIDE SEQUENCE</scope>
    <source>
        <strain evidence="2">YSTF-M11</strain>
    </source>
</reference>
<dbReference type="Proteomes" id="UP001138661">
    <property type="component" value="Unassembled WGS sequence"/>
</dbReference>
<organism evidence="2 3">
    <name type="scientific">Roseobacter insulae</name>
    <dbReference type="NCBI Taxonomy" id="2859783"/>
    <lineage>
        <taxon>Bacteria</taxon>
        <taxon>Pseudomonadati</taxon>
        <taxon>Pseudomonadota</taxon>
        <taxon>Alphaproteobacteria</taxon>
        <taxon>Rhodobacterales</taxon>
        <taxon>Roseobacteraceae</taxon>
        <taxon>Roseobacter</taxon>
    </lineage>
</organism>
<keyword evidence="3" id="KW-1185">Reference proteome</keyword>
<evidence type="ECO:0000313" key="3">
    <source>
        <dbReference type="Proteomes" id="UP001138661"/>
    </source>
</evidence>
<evidence type="ECO:0000313" key="2">
    <source>
        <dbReference type="EMBL" id="MBW4707346.1"/>
    </source>
</evidence>
<dbReference type="InterPro" id="IPR025272">
    <property type="entry name" value="SocA_Panacea"/>
</dbReference>
<name>A0A9X1FTA8_9RHOB</name>
<dbReference type="RefSeq" id="WP_219499984.1">
    <property type="nucleotide sequence ID" value="NZ_JAHXDN010000001.1"/>
</dbReference>
<gene>
    <name evidence="2" type="ORF">KX928_06060</name>
</gene>
<evidence type="ECO:0000259" key="1">
    <source>
        <dbReference type="Pfam" id="PF13274"/>
    </source>
</evidence>
<dbReference type="AlphaFoldDB" id="A0A9X1FTA8"/>